<dbReference type="PANTHER" id="PTHR30400:SF0">
    <property type="entry name" value="BIOSYNTHETIC PEPTIDOGLYCAN TRANSGLYCOSYLASE"/>
    <property type="match status" value="1"/>
</dbReference>
<evidence type="ECO:0000256" key="12">
    <source>
        <dbReference type="SAM" id="MobiDB-lite"/>
    </source>
</evidence>
<keyword evidence="8 11" id="KW-1133">Transmembrane helix</keyword>
<evidence type="ECO:0000256" key="3">
    <source>
        <dbReference type="ARBA" id="ARBA00022676"/>
    </source>
</evidence>
<organism evidence="14">
    <name type="scientific">Roseomonas mucosa</name>
    <dbReference type="NCBI Taxonomy" id="207340"/>
    <lineage>
        <taxon>Bacteria</taxon>
        <taxon>Pseudomonadati</taxon>
        <taxon>Pseudomonadota</taxon>
        <taxon>Alphaproteobacteria</taxon>
        <taxon>Acetobacterales</taxon>
        <taxon>Roseomonadaceae</taxon>
        <taxon>Roseomonas</taxon>
    </lineage>
</organism>
<dbReference type="Gene3D" id="1.10.3810.10">
    <property type="entry name" value="Biosynthetic peptidoglycan transglycosylase-like"/>
    <property type="match status" value="1"/>
</dbReference>
<evidence type="ECO:0000256" key="4">
    <source>
        <dbReference type="ARBA" id="ARBA00022679"/>
    </source>
</evidence>
<dbReference type="GO" id="GO:0009274">
    <property type="term" value="C:peptidoglycan-based cell wall"/>
    <property type="evidence" value="ECO:0007669"/>
    <property type="project" value="InterPro"/>
</dbReference>
<feature type="region of interest" description="Disordered" evidence="12">
    <location>
        <begin position="1"/>
        <end position="25"/>
    </location>
</feature>
<evidence type="ECO:0000256" key="1">
    <source>
        <dbReference type="ARBA" id="ARBA00022475"/>
    </source>
</evidence>
<dbReference type="Pfam" id="PF00912">
    <property type="entry name" value="Transgly"/>
    <property type="match status" value="1"/>
</dbReference>
<evidence type="ECO:0000256" key="11">
    <source>
        <dbReference type="HAMAP-Rule" id="MF_00766"/>
    </source>
</evidence>
<evidence type="ECO:0000313" key="14">
    <source>
        <dbReference type="EMBL" id="AWV22328.1"/>
    </source>
</evidence>
<evidence type="ECO:0000256" key="10">
    <source>
        <dbReference type="ARBA" id="ARBA00023316"/>
    </source>
</evidence>
<keyword evidence="6 11" id="KW-0133">Cell shape</keyword>
<dbReference type="EC" id="2.4.99.28" evidence="11"/>
<accession>A0A4Y1MWJ5</accession>
<evidence type="ECO:0000259" key="13">
    <source>
        <dbReference type="Pfam" id="PF00912"/>
    </source>
</evidence>
<evidence type="ECO:0000256" key="7">
    <source>
        <dbReference type="ARBA" id="ARBA00022984"/>
    </source>
</evidence>
<gene>
    <name evidence="11" type="primary">mtgA</name>
    <name evidence="14" type="ORF">RADP37_01968</name>
</gene>
<evidence type="ECO:0000256" key="8">
    <source>
        <dbReference type="ARBA" id="ARBA00022989"/>
    </source>
</evidence>
<dbReference type="GO" id="GO:0005886">
    <property type="term" value="C:plasma membrane"/>
    <property type="evidence" value="ECO:0007669"/>
    <property type="project" value="UniProtKB-SubCell"/>
</dbReference>
<evidence type="ECO:0000256" key="2">
    <source>
        <dbReference type="ARBA" id="ARBA00022519"/>
    </source>
</evidence>
<keyword evidence="5 11" id="KW-0812">Transmembrane</keyword>
<dbReference type="GO" id="GO:0071555">
    <property type="term" value="P:cell wall organization"/>
    <property type="evidence" value="ECO:0007669"/>
    <property type="project" value="UniProtKB-KW"/>
</dbReference>
<dbReference type="UniPathway" id="UPA00219"/>
<dbReference type="InterPro" id="IPR036950">
    <property type="entry name" value="PBP_transglycosylase"/>
</dbReference>
<dbReference type="GO" id="GO:0008360">
    <property type="term" value="P:regulation of cell shape"/>
    <property type="evidence" value="ECO:0007669"/>
    <property type="project" value="UniProtKB-KW"/>
</dbReference>
<dbReference type="GO" id="GO:0016763">
    <property type="term" value="F:pentosyltransferase activity"/>
    <property type="evidence" value="ECO:0007669"/>
    <property type="project" value="InterPro"/>
</dbReference>
<comment type="similarity">
    <text evidence="11">Belongs to the glycosyltransferase 51 family.</text>
</comment>
<dbReference type="GO" id="GO:0009252">
    <property type="term" value="P:peptidoglycan biosynthetic process"/>
    <property type="evidence" value="ECO:0007669"/>
    <property type="project" value="UniProtKB-UniRule"/>
</dbReference>
<dbReference type="InterPro" id="IPR011812">
    <property type="entry name" value="Pep_trsgly"/>
</dbReference>
<dbReference type="NCBIfam" id="TIGR02070">
    <property type="entry name" value="mono_pep_trsgly"/>
    <property type="match status" value="1"/>
</dbReference>
<dbReference type="InterPro" id="IPR001264">
    <property type="entry name" value="Glyco_trans_51"/>
</dbReference>
<feature type="domain" description="Glycosyl transferase family 51" evidence="13">
    <location>
        <begin position="83"/>
        <end position="246"/>
    </location>
</feature>
<evidence type="ECO:0000256" key="9">
    <source>
        <dbReference type="ARBA" id="ARBA00023136"/>
    </source>
</evidence>
<dbReference type="PANTHER" id="PTHR30400">
    <property type="entry name" value="MONOFUNCTIONAL BIOSYNTHETIC PEPTIDOGLYCAN TRANSGLYCOSYLASE"/>
    <property type="match status" value="1"/>
</dbReference>
<dbReference type="InterPro" id="IPR023346">
    <property type="entry name" value="Lysozyme-like_dom_sf"/>
</dbReference>
<keyword evidence="1 11" id="KW-1003">Cell membrane</keyword>
<keyword evidence="10 11" id="KW-0961">Cell wall biogenesis/degradation</keyword>
<dbReference type="AlphaFoldDB" id="A0A4Y1MWJ5"/>
<sequence length="261" mass="28509">MSGPGGVRPGRREAGRGAVPTGSRAPAGHLPGRLLGQARGWAGGWVRLLLLLFLALPLATILAFRVLPVPVTPLMLIRGIQGYELHHDWVPYDAIAPSLAQAVIASEDNTFCTQALGFDFPALRGQVETLLEGERPRGASTITMQTAKNLMLWPGRDPVRKLLESWLTPQISLLWPRQRVLEVYLNIVEFGPGIYGAEAAARAFFNKPASALTLRESTQLAVVLPSPLHWVANRPSTWLRQRAATIRARIGELGPLLDCTR</sequence>
<keyword evidence="3 11" id="KW-0328">Glycosyltransferase</keyword>
<feature type="transmembrane region" description="Helical" evidence="11">
    <location>
        <begin position="45"/>
        <end position="67"/>
    </location>
</feature>
<comment type="function">
    <text evidence="11">Peptidoglycan polymerase that catalyzes glycan chain elongation from lipid-linked precursors.</text>
</comment>
<keyword evidence="7 11" id="KW-0573">Peptidoglycan synthesis</keyword>
<comment type="catalytic activity">
    <reaction evidence="11">
        <text>[GlcNAc-(1-&gt;4)-Mur2Ac(oyl-L-Ala-gamma-D-Glu-L-Lys-D-Ala-D-Ala)](n)-di-trans,octa-cis-undecaprenyl diphosphate + beta-D-GlcNAc-(1-&gt;4)-Mur2Ac(oyl-L-Ala-gamma-D-Glu-L-Lys-D-Ala-D-Ala)-di-trans,octa-cis-undecaprenyl diphosphate = [GlcNAc-(1-&gt;4)-Mur2Ac(oyl-L-Ala-gamma-D-Glu-L-Lys-D-Ala-D-Ala)](n+1)-di-trans,octa-cis-undecaprenyl diphosphate + di-trans,octa-cis-undecaprenyl diphosphate + H(+)</text>
        <dbReference type="Rhea" id="RHEA:23708"/>
        <dbReference type="Rhea" id="RHEA-COMP:9602"/>
        <dbReference type="Rhea" id="RHEA-COMP:9603"/>
        <dbReference type="ChEBI" id="CHEBI:15378"/>
        <dbReference type="ChEBI" id="CHEBI:58405"/>
        <dbReference type="ChEBI" id="CHEBI:60033"/>
        <dbReference type="ChEBI" id="CHEBI:78435"/>
        <dbReference type="EC" id="2.4.99.28"/>
    </reaction>
</comment>
<evidence type="ECO:0000256" key="6">
    <source>
        <dbReference type="ARBA" id="ARBA00022960"/>
    </source>
</evidence>
<reference evidence="14" key="1">
    <citation type="submission" date="2017-12" db="EMBL/GenBank/DDBJ databases">
        <authorList>
            <person name="Martens C."/>
            <person name="Dahlstrom E."/>
            <person name="Barbian K."/>
            <person name="Sykora L."/>
            <person name="Ricklefs S."/>
            <person name="Bruno D."/>
            <person name="Anzick I."/>
            <person name="Myles I."/>
            <person name="Datta S.K."/>
        </authorList>
    </citation>
    <scope>NUCLEOTIDE SEQUENCE</scope>
    <source>
        <strain evidence="14">AD2</strain>
    </source>
</reference>
<dbReference type="RefSeq" id="WP_390890320.1">
    <property type="nucleotide sequence ID" value="NZ_CP025189.1"/>
</dbReference>
<dbReference type="HAMAP" id="MF_00766">
    <property type="entry name" value="PGT_MtgA"/>
    <property type="match status" value="1"/>
</dbReference>
<keyword evidence="2 11" id="KW-0997">Cell inner membrane</keyword>
<keyword evidence="4 11" id="KW-0808">Transferase</keyword>
<proteinExistence type="inferred from homology"/>
<comment type="subcellular location">
    <subcellularLocation>
        <location evidence="11">Cell inner membrane</location>
        <topology evidence="11">Single-pass membrane protein</topology>
    </subcellularLocation>
</comment>
<evidence type="ECO:0000256" key="5">
    <source>
        <dbReference type="ARBA" id="ARBA00022692"/>
    </source>
</evidence>
<dbReference type="EMBL" id="CP025189">
    <property type="protein sequence ID" value="AWV22328.1"/>
    <property type="molecule type" value="Genomic_DNA"/>
</dbReference>
<name>A0A4Y1MWJ5_9PROT</name>
<comment type="pathway">
    <text evidence="11">Cell wall biogenesis; peptidoglycan biosynthesis.</text>
</comment>
<dbReference type="SUPFAM" id="SSF53955">
    <property type="entry name" value="Lysozyme-like"/>
    <property type="match status" value="1"/>
</dbReference>
<dbReference type="GO" id="GO:0008955">
    <property type="term" value="F:peptidoglycan glycosyltransferase activity"/>
    <property type="evidence" value="ECO:0007669"/>
    <property type="project" value="UniProtKB-UniRule"/>
</dbReference>
<keyword evidence="9 11" id="KW-0472">Membrane</keyword>
<protein>
    <recommendedName>
        <fullName evidence="11">Biosynthetic peptidoglycan transglycosylase</fullName>
        <ecNumber evidence="11">2.4.99.28</ecNumber>
    </recommendedName>
    <alternativeName>
        <fullName evidence="11">Glycan polymerase</fullName>
    </alternativeName>
    <alternativeName>
        <fullName evidence="11">Peptidoglycan glycosyltransferase MtgA</fullName>
        <shortName evidence="11">PGT</shortName>
    </alternativeName>
</protein>